<dbReference type="HAMAP" id="MF_01452">
    <property type="entry name" value="AddB_type1"/>
    <property type="match status" value="1"/>
</dbReference>
<keyword evidence="12 14" id="KW-0238">DNA-binding</keyword>
<feature type="binding site" evidence="14">
    <location>
        <position position="1129"/>
    </location>
    <ligand>
        <name>[4Fe-4S] cluster</name>
        <dbReference type="ChEBI" id="CHEBI:49883"/>
    </ligand>
</feature>
<evidence type="ECO:0000256" key="12">
    <source>
        <dbReference type="ARBA" id="ARBA00023125"/>
    </source>
</evidence>
<keyword evidence="1 14" id="KW-0004">4Fe-4S</keyword>
<keyword evidence="2 14" id="KW-0540">Nuclease</keyword>
<dbReference type="InterPro" id="IPR038726">
    <property type="entry name" value="PDDEXK_AddAB-type"/>
</dbReference>
<dbReference type="PROSITE" id="PS51217">
    <property type="entry name" value="UVRD_HELICASE_CTER"/>
    <property type="match status" value="1"/>
</dbReference>
<gene>
    <name evidence="14" type="primary">addB</name>
    <name evidence="16" type="ORF">JV16_01001</name>
</gene>
<dbReference type="Pfam" id="PF21445">
    <property type="entry name" value="ADDB_N"/>
    <property type="match status" value="1"/>
</dbReference>
<dbReference type="GO" id="GO:0051539">
    <property type="term" value="F:4 iron, 4 sulfur cluster binding"/>
    <property type="evidence" value="ECO:0007669"/>
    <property type="project" value="UniProtKB-KW"/>
</dbReference>
<keyword evidence="10 14" id="KW-0408">Iron</keyword>
<reference evidence="16 17" key="1">
    <citation type="submission" date="2015-01" db="EMBL/GenBank/DDBJ databases">
        <title>Genome sequence of Anoxybacillus ayderensis strain AB04.</title>
        <authorList>
            <person name="Belduz A.O."/>
            <person name="Canakci S."/>
            <person name="Chan K.-G."/>
            <person name="Kahar U.M."/>
            <person name="Yaakob A.S."/>
            <person name="Chan C.S."/>
            <person name="Goh K.M."/>
        </authorList>
    </citation>
    <scope>NUCLEOTIDE SEQUENCE [LARGE SCALE GENOMIC DNA]</scope>
    <source>
        <strain evidence="16 17">AB04</strain>
    </source>
</reference>
<feature type="domain" description="UvrD-like helicase C-terminal" evidence="15">
    <location>
        <begin position="279"/>
        <end position="583"/>
    </location>
</feature>
<comment type="miscellaneous">
    <text evidence="14">Despite having conserved helicase domains, this subunit does not have helicase activity.</text>
</comment>
<dbReference type="PANTHER" id="PTHR30591">
    <property type="entry name" value="RECBCD ENZYME SUBUNIT RECC"/>
    <property type="match status" value="1"/>
</dbReference>
<dbReference type="Gene3D" id="3.90.320.10">
    <property type="match status" value="1"/>
</dbReference>
<proteinExistence type="inferred from homology"/>
<comment type="cofactor">
    <cofactor evidence="14">
        <name>[4Fe-4S] cluster</name>
        <dbReference type="ChEBI" id="CHEBI:49883"/>
    </cofactor>
    <text evidence="14">Binds 1 [4Fe-4S] cluster.</text>
</comment>
<keyword evidence="13 14" id="KW-0234">DNA repair</keyword>
<dbReference type="InterPro" id="IPR014140">
    <property type="entry name" value="DNA_helicase_suAddB"/>
</dbReference>
<dbReference type="Gene3D" id="6.10.140.1030">
    <property type="match status" value="1"/>
</dbReference>
<dbReference type="GO" id="GO:0003690">
    <property type="term" value="F:double-stranded DNA binding"/>
    <property type="evidence" value="ECO:0007669"/>
    <property type="project" value="UniProtKB-UniRule"/>
</dbReference>
<keyword evidence="6 14" id="KW-0378">Hydrolase</keyword>
<keyword evidence="7 14" id="KW-0347">Helicase</keyword>
<dbReference type="InterPro" id="IPR014017">
    <property type="entry name" value="DNA_helicase_UvrD-like_C"/>
</dbReference>
<keyword evidence="4 14" id="KW-0547">Nucleotide-binding</keyword>
<evidence type="ECO:0000256" key="9">
    <source>
        <dbReference type="ARBA" id="ARBA00022840"/>
    </source>
</evidence>
<evidence type="ECO:0000313" key="17">
    <source>
        <dbReference type="Proteomes" id="UP000032047"/>
    </source>
</evidence>
<evidence type="ECO:0000256" key="2">
    <source>
        <dbReference type="ARBA" id="ARBA00022722"/>
    </source>
</evidence>
<dbReference type="PANTHER" id="PTHR30591:SF1">
    <property type="entry name" value="RECBCD ENZYME SUBUNIT RECC"/>
    <property type="match status" value="1"/>
</dbReference>
<feature type="binding site" evidence="14">
    <location>
        <position position="1120"/>
    </location>
    <ligand>
        <name>[4Fe-4S] cluster</name>
        <dbReference type="ChEBI" id="CHEBI:49883"/>
    </ligand>
</feature>
<evidence type="ECO:0000256" key="8">
    <source>
        <dbReference type="ARBA" id="ARBA00022839"/>
    </source>
</evidence>
<evidence type="ECO:0000256" key="1">
    <source>
        <dbReference type="ARBA" id="ARBA00022485"/>
    </source>
</evidence>
<evidence type="ECO:0000256" key="5">
    <source>
        <dbReference type="ARBA" id="ARBA00022763"/>
    </source>
</evidence>
<comment type="cofactor">
    <cofactor evidence="14">
        <name>Mg(2+)</name>
        <dbReference type="ChEBI" id="CHEBI:18420"/>
    </cofactor>
</comment>
<comment type="caution">
    <text evidence="16">The sequence shown here is derived from an EMBL/GenBank/DDBJ whole genome shotgun (WGS) entry which is preliminary data.</text>
</comment>
<keyword evidence="8 14" id="KW-0269">Exonuclease</keyword>
<feature type="binding site" evidence="14">
    <location>
        <position position="799"/>
    </location>
    <ligand>
        <name>[4Fe-4S] cluster</name>
        <dbReference type="ChEBI" id="CHEBI:49883"/>
    </ligand>
</feature>
<evidence type="ECO:0000256" key="14">
    <source>
        <dbReference type="HAMAP-Rule" id="MF_01452"/>
    </source>
</evidence>
<dbReference type="Gene3D" id="3.40.50.300">
    <property type="entry name" value="P-loop containing nucleotide triphosphate hydrolases"/>
    <property type="match status" value="3"/>
</dbReference>
<evidence type="ECO:0000256" key="6">
    <source>
        <dbReference type="ARBA" id="ARBA00022801"/>
    </source>
</evidence>
<dbReference type="EC" id="3.1.-.-" evidence="14"/>
<comment type="function">
    <text evidence="14">The heterodimer acts as both an ATP-dependent DNA helicase and an ATP-dependent, dual-direction single-stranded exonuclease. Recognizes the chi site generating a DNA molecule suitable for the initiation of homologous recombination. The AddB subunit has 5' -&gt; 3' nuclease activity but not helicase activity.</text>
</comment>
<name>A0A0D0H1A2_9BACL</name>
<evidence type="ECO:0000256" key="7">
    <source>
        <dbReference type="ARBA" id="ARBA00022806"/>
    </source>
</evidence>
<evidence type="ECO:0000256" key="4">
    <source>
        <dbReference type="ARBA" id="ARBA00022741"/>
    </source>
</evidence>
<keyword evidence="3 14" id="KW-0479">Metal-binding</keyword>
<dbReference type="EMBL" id="JXTG01000003">
    <property type="protein sequence ID" value="KIP21801.1"/>
    <property type="molecule type" value="Genomic_DNA"/>
</dbReference>
<keyword evidence="5 14" id="KW-0227">DNA damage</keyword>
<dbReference type="GO" id="GO:0005524">
    <property type="term" value="F:ATP binding"/>
    <property type="evidence" value="ECO:0007669"/>
    <property type="project" value="UniProtKB-UniRule"/>
</dbReference>
<dbReference type="GO" id="GO:0004386">
    <property type="term" value="F:helicase activity"/>
    <property type="evidence" value="ECO:0007669"/>
    <property type="project" value="UniProtKB-KW"/>
</dbReference>
<evidence type="ECO:0000256" key="11">
    <source>
        <dbReference type="ARBA" id="ARBA00023014"/>
    </source>
</evidence>
<evidence type="ECO:0000313" key="16">
    <source>
        <dbReference type="EMBL" id="KIP21801.1"/>
    </source>
</evidence>
<dbReference type="InterPro" id="IPR027417">
    <property type="entry name" value="P-loop_NTPase"/>
</dbReference>
<dbReference type="AlphaFoldDB" id="A0A0D0H1A2"/>
<keyword evidence="17" id="KW-1185">Reference proteome</keyword>
<evidence type="ECO:0000256" key="3">
    <source>
        <dbReference type="ARBA" id="ARBA00022723"/>
    </source>
</evidence>
<dbReference type="PATRIC" id="fig|265546.4.peg.1026"/>
<protein>
    <recommendedName>
        <fullName evidence="14">ATP-dependent helicase/deoxyribonuclease subunit B</fullName>
        <ecNumber evidence="14">3.1.-.-</ecNumber>
    </recommendedName>
    <alternativeName>
        <fullName evidence="14">ATP-dependent helicase/nuclease subunit AddB</fullName>
    </alternativeName>
</protein>
<evidence type="ECO:0000259" key="15">
    <source>
        <dbReference type="PROSITE" id="PS51217"/>
    </source>
</evidence>
<dbReference type="Pfam" id="PF13361">
    <property type="entry name" value="UvrD_C"/>
    <property type="match status" value="1"/>
</dbReference>
<evidence type="ECO:0000256" key="13">
    <source>
        <dbReference type="ARBA" id="ARBA00023204"/>
    </source>
</evidence>
<dbReference type="InterPro" id="IPR049035">
    <property type="entry name" value="ADDB_N"/>
</dbReference>
<evidence type="ECO:0000256" key="10">
    <source>
        <dbReference type="ARBA" id="ARBA00023004"/>
    </source>
</evidence>
<dbReference type="GO" id="GO:0008409">
    <property type="term" value="F:5'-3' exonuclease activity"/>
    <property type="evidence" value="ECO:0007669"/>
    <property type="project" value="UniProtKB-UniRule"/>
</dbReference>
<comment type="subunit">
    <text evidence="14">Heterodimer of AddA and AddB.</text>
</comment>
<keyword evidence="9 14" id="KW-0067">ATP-binding</keyword>
<comment type="similarity">
    <text evidence="14">Belongs to the helicase family. AddB/RexB type 1 subfamily.</text>
</comment>
<accession>A0A0D0H1A2</accession>
<dbReference type="GO" id="GO:0000724">
    <property type="term" value="P:double-strand break repair via homologous recombination"/>
    <property type="evidence" value="ECO:0007669"/>
    <property type="project" value="UniProtKB-UniRule"/>
</dbReference>
<dbReference type="Pfam" id="PF12705">
    <property type="entry name" value="PDDEXK_1"/>
    <property type="match status" value="1"/>
</dbReference>
<dbReference type="SUPFAM" id="SSF52540">
    <property type="entry name" value="P-loop containing nucleoside triphosphate hydrolases"/>
    <property type="match status" value="1"/>
</dbReference>
<dbReference type="GO" id="GO:0046872">
    <property type="term" value="F:metal ion binding"/>
    <property type="evidence" value="ECO:0007669"/>
    <property type="project" value="UniProtKB-KW"/>
</dbReference>
<feature type="binding site" evidence="14">
    <location>
        <position position="1123"/>
    </location>
    <ligand>
        <name>[4Fe-4S] cluster</name>
        <dbReference type="ChEBI" id="CHEBI:49883"/>
    </ligand>
</feature>
<organism evidence="16 17">
    <name type="scientific">Anoxybacillus ayderensis</name>
    <dbReference type="NCBI Taxonomy" id="265546"/>
    <lineage>
        <taxon>Bacteria</taxon>
        <taxon>Bacillati</taxon>
        <taxon>Bacillota</taxon>
        <taxon>Bacilli</taxon>
        <taxon>Bacillales</taxon>
        <taxon>Anoxybacillaceae</taxon>
        <taxon>Anoxybacillus</taxon>
    </lineage>
</organism>
<dbReference type="InterPro" id="IPR011604">
    <property type="entry name" value="PDDEXK-like_dom_sf"/>
</dbReference>
<keyword evidence="11 14" id="KW-0411">Iron-sulfur</keyword>
<dbReference type="NCBIfam" id="TIGR02773">
    <property type="entry name" value="addB_Gpos"/>
    <property type="match status" value="1"/>
</dbReference>
<dbReference type="RefSeq" id="WP_084220263.1">
    <property type="nucleotide sequence ID" value="NZ_JXTG01000003.1"/>
</dbReference>
<dbReference type="Proteomes" id="UP000032047">
    <property type="component" value="Unassembled WGS sequence"/>
</dbReference>
<sequence>MSVRFIIGRSGSGKTTMCLTEMIEQLAHEPDGDPIIYLVPEQMTFQSEYALMNANVKGMIRAQVFSFTRLAWRVLQETGGMSRHHLTQTGVHMLLRKIVEQQKEQLKLFRKAADKRGFIEQLEQMLTEYKRYCVTPAALKQTEEELRRHATANEMVLADKLKDTAMIFEQFEQQMAHHYVDSEDYLRLLAEKIRHSSYMKRARIYMDGFYEFTPQEYMVIEQLFIHCPHVTVALTLDAPYEQLPNDLHVFRSTWRTYAQLREMALQNGVAIEKVEQLHENVRHKHEELRHLEAHYDDRPVRVWPKQTEAIVIGEATTRRAEMEGIAREIIRLVRDEGYRYRDIALLIRNVSDYRDVLKTVFADYRIPYFIDEKEPMLDHPFVECLRASIEAVRTNFRYEAVFRSVKTDLFFSFDEPIHEMRMAIDQLENYVLASGVQGDKWTEHWTYRKYKGLEGIHAPQTDEEKRYEQQLNEWRKLVISPLLFLQKRLKQAKTGRERCEALYAYAEQLHIPQKLQRWRDEAEERGDLSAMRHHEQVWQAFIHLLDEYVEILGDESLSLETFFTIIETGLESLQFSLVPPATDQVLIAHFDRSRLSNIRCTFLVGVNEGIIPMRKNDDGMLSEVDRELLHHYSVRVAPASRDRLLDEPFLLYLALVSPSERLYVTYALADEQEKTLLPSMFIKRLTDMFPHVKKMQWGADPFFLPPHEQLSYMTNDIATLGPLVQQLEAWKRQYTIAPMWWDVYNAYVQHEQWKERIAVVVRALFYENRAKQLRKQLAKELYGKKVKASISRMETFNRCPFAHFAAHGLKLKERTVFQLKAPDMGQLFHEALKVIANRLREERLPWSELSKQQCEQLSYEAVEQIAPYIQQEVLLSTHRYRYMKKKLQTIMAKATTVLSEHAKRSGFVPIGVELGFGEGELLPPLSFTLSDGTMLQFVGRIDRVDQATSEQGVLLRIIDYKSKQKTLDLTEVYYGLALQMLAYLDVVLEYAEKLVGTSAFPAGVLYFPIHNPTMKLNEWLEEHELEKKFLEQFKMGGYVLADEQTVRLMDEQVEPGTSSLVIPVRFNKNGTFAQHSKVLTEQQFTMLRQHVRRLIVDVGEQMIDGVTHIAPYKQKNKTACQYCEFRDVCQFDEGVDAEQYRVFKPKNNIDEWLKG</sequence>